<keyword evidence="3 7" id="KW-0378">Hydrolase</keyword>
<evidence type="ECO:0000313" key="12">
    <source>
        <dbReference type="Proteomes" id="UP001165060"/>
    </source>
</evidence>
<organism evidence="11 12">
    <name type="scientific">Tetraparma gracilis</name>
    <dbReference type="NCBI Taxonomy" id="2962635"/>
    <lineage>
        <taxon>Eukaryota</taxon>
        <taxon>Sar</taxon>
        <taxon>Stramenopiles</taxon>
        <taxon>Ochrophyta</taxon>
        <taxon>Bolidophyceae</taxon>
        <taxon>Parmales</taxon>
        <taxon>Triparmaceae</taxon>
        <taxon>Tetraparma</taxon>
    </lineage>
</organism>
<dbReference type="NCBIfam" id="TIGR00614">
    <property type="entry name" value="recQ_fam"/>
    <property type="match status" value="1"/>
</dbReference>
<evidence type="ECO:0000256" key="1">
    <source>
        <dbReference type="ARBA" id="ARBA00005446"/>
    </source>
</evidence>
<dbReference type="Gene3D" id="1.10.10.10">
    <property type="entry name" value="Winged helix-like DNA-binding domain superfamily/Winged helix DNA-binding domain"/>
    <property type="match status" value="1"/>
</dbReference>
<dbReference type="PANTHER" id="PTHR13710:SF120">
    <property type="entry name" value="BIFUNCTIONAL 3'-5' EXONUCLEASE_ATP-DEPENDENT HELICASE WRN"/>
    <property type="match status" value="1"/>
</dbReference>
<keyword evidence="12" id="KW-1185">Reference proteome</keyword>
<comment type="similarity">
    <text evidence="1 7">Belongs to the helicase family. RecQ subfamily.</text>
</comment>
<name>A0ABQ6N552_9STRA</name>
<evidence type="ECO:0000259" key="10">
    <source>
        <dbReference type="PROSITE" id="PS51194"/>
    </source>
</evidence>
<dbReference type="CDD" id="cd17920">
    <property type="entry name" value="DEXHc_RecQ"/>
    <property type="match status" value="1"/>
</dbReference>
<proteinExistence type="inferred from homology"/>
<keyword evidence="4 7" id="KW-0347">Helicase</keyword>
<evidence type="ECO:0000256" key="8">
    <source>
        <dbReference type="SAM" id="MobiDB-lite"/>
    </source>
</evidence>
<dbReference type="EMBL" id="BRYB01002183">
    <property type="protein sequence ID" value="GMI40830.1"/>
    <property type="molecule type" value="Genomic_DNA"/>
</dbReference>
<comment type="caution">
    <text evidence="11">The sequence shown here is derived from an EMBL/GenBank/DDBJ whole genome shotgun (WGS) entry which is preliminary data.</text>
</comment>
<comment type="catalytic activity">
    <reaction evidence="7">
        <text>ATP + H2O = ADP + phosphate + H(+)</text>
        <dbReference type="Rhea" id="RHEA:13065"/>
        <dbReference type="ChEBI" id="CHEBI:15377"/>
        <dbReference type="ChEBI" id="CHEBI:15378"/>
        <dbReference type="ChEBI" id="CHEBI:30616"/>
        <dbReference type="ChEBI" id="CHEBI:43474"/>
        <dbReference type="ChEBI" id="CHEBI:456216"/>
    </reaction>
</comment>
<keyword evidence="5 7" id="KW-0067">ATP-binding</keyword>
<gene>
    <name evidence="11" type="ORF">TeGR_g7352</name>
</gene>
<feature type="domain" description="Helicase ATP-binding" evidence="9">
    <location>
        <begin position="30"/>
        <end position="200"/>
    </location>
</feature>
<comment type="catalytic activity">
    <reaction evidence="6 7">
        <text>Couples ATP hydrolysis with the unwinding of duplex DNA by translocating in the 3'-5' direction.</text>
        <dbReference type="EC" id="5.6.2.4"/>
    </reaction>
</comment>
<evidence type="ECO:0000259" key="9">
    <source>
        <dbReference type="PROSITE" id="PS51192"/>
    </source>
</evidence>
<feature type="region of interest" description="Disordered" evidence="8">
    <location>
        <begin position="862"/>
        <end position="886"/>
    </location>
</feature>
<keyword evidence="7" id="KW-0539">Nucleus</keyword>
<feature type="compositionally biased region" description="Low complexity" evidence="8">
    <location>
        <begin position="942"/>
        <end position="952"/>
    </location>
</feature>
<feature type="region of interest" description="Disordered" evidence="8">
    <location>
        <begin position="929"/>
        <end position="971"/>
    </location>
</feature>
<dbReference type="SUPFAM" id="SSF52540">
    <property type="entry name" value="P-loop containing nucleoside triphosphate hydrolases"/>
    <property type="match status" value="1"/>
</dbReference>
<dbReference type="SMART" id="SM00487">
    <property type="entry name" value="DEXDc"/>
    <property type="match status" value="1"/>
</dbReference>
<evidence type="ECO:0000313" key="11">
    <source>
        <dbReference type="EMBL" id="GMI40830.1"/>
    </source>
</evidence>
<feature type="domain" description="Helicase C-terminal" evidence="10">
    <location>
        <begin position="229"/>
        <end position="383"/>
    </location>
</feature>
<sequence>MPPVTIEGLTDTLKTSFGIPGFRPYQPEPLLALSSGRDVCCFWSTGSGKSLVFTLPPLHTGRTAVVVSPLISLMRDQTYKLNSLRPGCATFLGTAQMDPAAEAKARRGDYLVVYVTPESLPRFLPDFAALHRSRGVSLIAIDEAHCLSQWGHDFRPAYKGLGSIRDTPGLENVPIAALTGTATPKVARDIAEVLKMKNPLISTTTVDRPNLALSIKAKGAGGYQAALLPFIQDMDASNSATIVYCYSKADVDKLSAHVHSVLQSLPNKRTCLKYHAGMHNDDRDESHIHFLTGQAVCVVATSAFGMGIDKPDTRRVIHWTPPKTFEEYYQQIGRAGRDGLDSECIMFHGGAADFARYKSDFYTENYSDPDAVKDVNASTGALQELCLSADKCRRAFTMGFFGERDIPFPGGRCGTCDNCVSLKANAGDLTRDFTAEAMLLITTVASLKPAAWGTIDKAMKGGSIEGWRWSGGDKSAKLSGLREALPKKLPVVFWKELAAILCGAGMLKTGVGKSAGGGDQRSSSWATYELAHKGTRVMFGNNAEPIVLPVPESLRAIEKAALERKAARKVELKARNLDNVVRTEEEEEKLLGAAKAWDDIVAKNTDSTRNLEDLQMRIQRFVADTAVANRVAPVTVLSIELQFKLALQAYRIRLSAETLSEMGAKVNTGALAATLLEWADANGVREAKATSSAPLKISASFKGKAWAGAVYKRTGVSKKNPAGNDPAWEKRFKEWATGKTLSAISTAGEKPVLPTSVYANILDAAVQGRFVDWSRLLSEAASIGIVVGTDQIEALELAAAGKDVMTAAVTLSVLVGSVPGMEWYSTVEFSDRSDEQKAEATTWNNAARLFLTLKRCGWAGLSSPAAATSAPPPPPPPASAADPYGDDDFDWDAIGAVADKAAEARTSAKSVKSDPDFDAVYREEDDLEAATNFSRRDEDADQAAMEAAMGAKRGAENAGSLGNKKSRQELL</sequence>
<evidence type="ECO:0000256" key="7">
    <source>
        <dbReference type="RuleBase" id="RU364117"/>
    </source>
</evidence>
<dbReference type="Pfam" id="PF00270">
    <property type="entry name" value="DEAD"/>
    <property type="match status" value="1"/>
</dbReference>
<dbReference type="InterPro" id="IPR036388">
    <property type="entry name" value="WH-like_DNA-bd_sf"/>
</dbReference>
<dbReference type="PROSITE" id="PS51194">
    <property type="entry name" value="HELICASE_CTER"/>
    <property type="match status" value="1"/>
</dbReference>
<protein>
    <recommendedName>
        <fullName evidence="7">ATP-dependent DNA helicase</fullName>
        <ecNumber evidence="7">5.6.2.4</ecNumber>
    </recommendedName>
</protein>
<dbReference type="InterPro" id="IPR014001">
    <property type="entry name" value="Helicase_ATP-bd"/>
</dbReference>
<dbReference type="InterPro" id="IPR032284">
    <property type="entry name" value="RecQ_Zn-bd"/>
</dbReference>
<dbReference type="InterPro" id="IPR011545">
    <property type="entry name" value="DEAD/DEAH_box_helicase_dom"/>
</dbReference>
<keyword evidence="2 7" id="KW-0547">Nucleotide-binding</keyword>
<dbReference type="InterPro" id="IPR027417">
    <property type="entry name" value="P-loop_NTPase"/>
</dbReference>
<evidence type="ECO:0000256" key="5">
    <source>
        <dbReference type="ARBA" id="ARBA00022840"/>
    </source>
</evidence>
<dbReference type="InterPro" id="IPR001650">
    <property type="entry name" value="Helicase_C-like"/>
</dbReference>
<dbReference type="SMART" id="SM00490">
    <property type="entry name" value="HELICc"/>
    <property type="match status" value="1"/>
</dbReference>
<dbReference type="Gene3D" id="3.40.50.300">
    <property type="entry name" value="P-loop containing nucleotide triphosphate hydrolases"/>
    <property type="match status" value="2"/>
</dbReference>
<dbReference type="EC" id="5.6.2.4" evidence="7"/>
<evidence type="ECO:0000256" key="6">
    <source>
        <dbReference type="ARBA" id="ARBA00034617"/>
    </source>
</evidence>
<evidence type="ECO:0000256" key="3">
    <source>
        <dbReference type="ARBA" id="ARBA00022801"/>
    </source>
</evidence>
<reference evidence="11 12" key="1">
    <citation type="journal article" date="2023" name="Commun. Biol.">
        <title>Genome analysis of Parmales, the sister group of diatoms, reveals the evolutionary specialization of diatoms from phago-mixotrophs to photoautotrophs.</title>
        <authorList>
            <person name="Ban H."/>
            <person name="Sato S."/>
            <person name="Yoshikawa S."/>
            <person name="Yamada K."/>
            <person name="Nakamura Y."/>
            <person name="Ichinomiya M."/>
            <person name="Sato N."/>
            <person name="Blanc-Mathieu R."/>
            <person name="Endo H."/>
            <person name="Kuwata A."/>
            <person name="Ogata H."/>
        </authorList>
    </citation>
    <scope>NUCLEOTIDE SEQUENCE [LARGE SCALE GENOMIC DNA]</scope>
</reference>
<evidence type="ECO:0000256" key="2">
    <source>
        <dbReference type="ARBA" id="ARBA00022741"/>
    </source>
</evidence>
<dbReference type="PANTHER" id="PTHR13710">
    <property type="entry name" value="DNA HELICASE RECQ FAMILY MEMBER"/>
    <property type="match status" value="1"/>
</dbReference>
<dbReference type="Pfam" id="PF16124">
    <property type="entry name" value="RecQ_Zn_bind"/>
    <property type="match status" value="1"/>
</dbReference>
<dbReference type="Proteomes" id="UP001165060">
    <property type="component" value="Unassembled WGS sequence"/>
</dbReference>
<comment type="subcellular location">
    <subcellularLocation>
        <location evidence="7">Nucleus</location>
    </subcellularLocation>
</comment>
<dbReference type="InterPro" id="IPR004589">
    <property type="entry name" value="DNA_helicase_ATP-dep_RecQ"/>
</dbReference>
<dbReference type="PROSITE" id="PS51192">
    <property type="entry name" value="HELICASE_ATP_BIND_1"/>
    <property type="match status" value="1"/>
</dbReference>
<accession>A0ABQ6N552</accession>
<evidence type="ECO:0000256" key="4">
    <source>
        <dbReference type="ARBA" id="ARBA00022806"/>
    </source>
</evidence>
<dbReference type="Pfam" id="PF00271">
    <property type="entry name" value="Helicase_C"/>
    <property type="match status" value="1"/>
</dbReference>